<dbReference type="SFLD" id="SFLDG01386">
    <property type="entry name" value="main_SPASM_domain-containing"/>
    <property type="match status" value="1"/>
</dbReference>
<dbReference type="eggNOG" id="COG0641">
    <property type="taxonomic scope" value="Bacteria"/>
</dbReference>
<dbReference type="GO" id="GO:0046872">
    <property type="term" value="F:metal ion binding"/>
    <property type="evidence" value="ECO:0007669"/>
    <property type="project" value="UniProtKB-KW"/>
</dbReference>
<evidence type="ECO:0000313" key="7">
    <source>
        <dbReference type="Proteomes" id="UP000014204"/>
    </source>
</evidence>
<dbReference type="Proteomes" id="UP000014204">
    <property type="component" value="Unassembled WGS sequence"/>
</dbReference>
<dbReference type="GO" id="GO:0003824">
    <property type="term" value="F:catalytic activity"/>
    <property type="evidence" value="ECO:0007669"/>
    <property type="project" value="InterPro"/>
</dbReference>
<dbReference type="HOGENOM" id="CLU_009273_4_4_11"/>
<dbReference type="AlphaFoldDB" id="R9KXR4"/>
<feature type="domain" description="Radical SAM core" evidence="5">
    <location>
        <begin position="72"/>
        <end position="280"/>
    </location>
</feature>
<keyword evidence="2" id="KW-0479">Metal-binding</keyword>
<dbReference type="InterPro" id="IPR007197">
    <property type="entry name" value="rSAM"/>
</dbReference>
<dbReference type="Pfam" id="PF04055">
    <property type="entry name" value="Radical_SAM"/>
    <property type="match status" value="1"/>
</dbReference>
<dbReference type="PANTHER" id="PTHR11228">
    <property type="entry name" value="RADICAL SAM DOMAIN PROTEIN"/>
    <property type="match status" value="1"/>
</dbReference>
<dbReference type="InterPro" id="IPR058240">
    <property type="entry name" value="rSAM_sf"/>
</dbReference>
<dbReference type="SUPFAM" id="SSF102114">
    <property type="entry name" value="Radical SAM enzymes"/>
    <property type="match status" value="1"/>
</dbReference>
<dbReference type="NCBIfam" id="TIGR04085">
    <property type="entry name" value="rSAM_more_4Fe4S"/>
    <property type="match status" value="1"/>
</dbReference>
<dbReference type="CDD" id="cd01335">
    <property type="entry name" value="Radical_SAM"/>
    <property type="match status" value="1"/>
</dbReference>
<comment type="caution">
    <text evidence="6">The sequence shown here is derived from an EMBL/GenBank/DDBJ whole genome shotgun (WGS) entry which is preliminary data.</text>
</comment>
<dbReference type="InterPro" id="IPR023885">
    <property type="entry name" value="4Fe4S-binding_SPASM_dom"/>
</dbReference>
<dbReference type="InterPro" id="IPR050377">
    <property type="entry name" value="Radical_SAM_PqqE_MftC-like"/>
</dbReference>
<dbReference type="Pfam" id="PF13186">
    <property type="entry name" value="SPASM"/>
    <property type="match status" value="1"/>
</dbReference>
<keyword evidence="4" id="KW-0411">Iron-sulfur</keyword>
<dbReference type="EMBL" id="ASSY01000008">
    <property type="protein sequence ID" value="EOS51185.1"/>
    <property type="molecule type" value="Genomic_DNA"/>
</dbReference>
<keyword evidence="7" id="KW-1185">Reference proteome</keyword>
<organism evidence="6 7">
    <name type="scientific">Adlercreutzia caecimuris B7</name>
    <dbReference type="NCBI Taxonomy" id="1235794"/>
    <lineage>
        <taxon>Bacteria</taxon>
        <taxon>Bacillati</taxon>
        <taxon>Actinomycetota</taxon>
        <taxon>Coriobacteriia</taxon>
        <taxon>Eggerthellales</taxon>
        <taxon>Eggerthellaceae</taxon>
        <taxon>Adlercreutzia</taxon>
    </lineage>
</organism>
<dbReference type="GeneID" id="82191940"/>
<evidence type="ECO:0000256" key="3">
    <source>
        <dbReference type="ARBA" id="ARBA00023004"/>
    </source>
</evidence>
<evidence type="ECO:0000313" key="6">
    <source>
        <dbReference type="EMBL" id="EOS51185.1"/>
    </source>
</evidence>
<gene>
    <name evidence="6" type="ORF">C811_01604</name>
</gene>
<dbReference type="RefSeq" id="WP_016309802.1">
    <property type="nucleotide sequence ID" value="NZ_KE159646.1"/>
</dbReference>
<dbReference type="PROSITE" id="PS51918">
    <property type="entry name" value="RADICAL_SAM"/>
    <property type="match status" value="1"/>
</dbReference>
<evidence type="ECO:0000256" key="2">
    <source>
        <dbReference type="ARBA" id="ARBA00022723"/>
    </source>
</evidence>
<dbReference type="SFLD" id="SFLDS00029">
    <property type="entry name" value="Radical_SAM"/>
    <property type="match status" value="1"/>
</dbReference>
<dbReference type="OrthoDB" id="9782387at2"/>
<protein>
    <submittedName>
        <fullName evidence="6">Radical SAM additional 4Fe4S-binding SPASM domain-containing protein</fullName>
    </submittedName>
</protein>
<sequence length="415" mass="44885">MKFGPHIKLFEFADIPMIGNADTGDVIGLSDKGLDLCQRIEDGRTSIDEAAREQPDLFEHLEMGGFLAEPYPRSLEAAYLHITQRCNLHCIGCYSDGPDRNRSTDLSLSAIDDIIAQLASMGVRTLNISGGEPFLRKDLPLIAQLASRAHGIPEINILTNGTIYAQNTIDGIAPFVKKVSVSFDGISSSDEALVRGSQRFDELVSFVKLLQKANIPVVLTATVHRRNIEILDEYVRLANRLGATMNYSLLSPPSHGMSEFEDLAFRDDDLVQAATVLWDLADKGLATVAEEEPVGVGLRCRDTCGAGARVVSVGADGTLFPCHMMHDDRFALGNLLEKSLEEILASSKSESVSLTTSQLNGCKGCDALPFCAGGCRARSVASGNGIAGKDAYCAMHKAYYNEAARRLKAALEDRS</sequence>
<accession>R9KXR4</accession>
<dbReference type="SFLD" id="SFLDG01067">
    <property type="entry name" value="SPASM/twitch_domain_containing"/>
    <property type="match status" value="1"/>
</dbReference>
<dbReference type="InterPro" id="IPR013785">
    <property type="entry name" value="Aldolase_TIM"/>
</dbReference>
<keyword evidence="1" id="KW-0949">S-adenosyl-L-methionine</keyword>
<dbReference type="STRING" id="1235794.C811_01604"/>
<evidence type="ECO:0000256" key="4">
    <source>
        <dbReference type="ARBA" id="ARBA00023014"/>
    </source>
</evidence>
<proteinExistence type="predicted"/>
<evidence type="ECO:0000259" key="5">
    <source>
        <dbReference type="PROSITE" id="PS51918"/>
    </source>
</evidence>
<evidence type="ECO:0000256" key="1">
    <source>
        <dbReference type="ARBA" id="ARBA00022691"/>
    </source>
</evidence>
<name>R9KXR4_9ACTN</name>
<dbReference type="GO" id="GO:0051536">
    <property type="term" value="F:iron-sulfur cluster binding"/>
    <property type="evidence" value="ECO:0007669"/>
    <property type="project" value="UniProtKB-KW"/>
</dbReference>
<reference evidence="6 7" key="1">
    <citation type="submission" date="2013-04" db="EMBL/GenBank/DDBJ databases">
        <title>The Genome Sequence of Enterorhabdus caecimuris B7.</title>
        <authorList>
            <consortium name="The Broad Institute Genomics Platform"/>
            <consortium name="The Broad Institute Genome Sequencing Center for Infectious Disease"/>
            <person name="Earl A."/>
            <person name="Xavier R."/>
            <person name="Elson C."/>
            <person name="Duck W."/>
            <person name="Walker B."/>
            <person name="Young S."/>
            <person name="Zeng Q."/>
            <person name="Gargeya S."/>
            <person name="Fitzgerald M."/>
            <person name="Haas B."/>
            <person name="Abouelleil A."/>
            <person name="Allen A.W."/>
            <person name="Alvarado L."/>
            <person name="Arachchi H.M."/>
            <person name="Berlin A.M."/>
            <person name="Chapman S.B."/>
            <person name="Gainer-Dewar J."/>
            <person name="Goldberg J."/>
            <person name="Griggs A."/>
            <person name="Gujja S."/>
            <person name="Hansen M."/>
            <person name="Howarth C."/>
            <person name="Imamovic A."/>
            <person name="Ireland A."/>
            <person name="Larimer J."/>
            <person name="McCowan C."/>
            <person name="Murphy C."/>
            <person name="Pearson M."/>
            <person name="Poon T.W."/>
            <person name="Priest M."/>
            <person name="Roberts A."/>
            <person name="Saif S."/>
            <person name="Shea T."/>
            <person name="Sisk P."/>
            <person name="Sykes S."/>
            <person name="Wortman J."/>
            <person name="Nusbaum C."/>
            <person name="Birren B."/>
        </authorList>
    </citation>
    <scope>NUCLEOTIDE SEQUENCE [LARGE SCALE GENOMIC DNA]</scope>
    <source>
        <strain evidence="6 7">B7</strain>
    </source>
</reference>
<keyword evidence="3" id="KW-0408">Iron</keyword>
<dbReference type="Gene3D" id="3.20.20.70">
    <property type="entry name" value="Aldolase class I"/>
    <property type="match status" value="1"/>
</dbReference>
<dbReference type="PANTHER" id="PTHR11228:SF7">
    <property type="entry name" value="PQQA PEPTIDE CYCLASE"/>
    <property type="match status" value="1"/>
</dbReference>